<evidence type="ECO:0000256" key="6">
    <source>
        <dbReference type="ARBA" id="ARBA00022989"/>
    </source>
</evidence>
<reference evidence="14 15" key="1">
    <citation type="journal article" date="2018" name="G3 (Bethesda)">
        <title>Phylogenetic and Phylogenomic Definition of Rhizopus Species.</title>
        <authorList>
            <person name="Gryganskyi A.P."/>
            <person name="Golan J."/>
            <person name="Dolatabadi S."/>
            <person name="Mondo S."/>
            <person name="Robb S."/>
            <person name="Idnurm A."/>
            <person name="Muszewska A."/>
            <person name="Steczkiewicz K."/>
            <person name="Masonjones S."/>
            <person name="Liao H.L."/>
            <person name="Gajdeczka M.T."/>
            <person name="Anike F."/>
            <person name="Vuek A."/>
            <person name="Anishchenko I.M."/>
            <person name="Voigt K."/>
            <person name="de Hoog G.S."/>
            <person name="Smith M.E."/>
            <person name="Heitman J."/>
            <person name="Vilgalys R."/>
            <person name="Stajich J.E."/>
        </authorList>
    </citation>
    <scope>NUCLEOTIDE SEQUENCE [LARGE SCALE GENOMIC DNA]</scope>
    <source>
        <strain evidence="14 15">CBS 357.93</strain>
    </source>
</reference>
<feature type="transmembrane region" description="Helical" evidence="12">
    <location>
        <begin position="219"/>
        <end position="241"/>
    </location>
</feature>
<dbReference type="AlphaFoldDB" id="A0A367JGJ7"/>
<comment type="subcellular location">
    <subcellularLocation>
        <location evidence="1">Membrane</location>
        <topology evidence="1">Multi-pass membrane protein</topology>
    </subcellularLocation>
</comment>
<comment type="caution">
    <text evidence="14">The sequence shown here is derived from an EMBL/GenBank/DDBJ whole genome shotgun (WGS) entry which is preliminary data.</text>
</comment>
<evidence type="ECO:0000313" key="15">
    <source>
        <dbReference type="Proteomes" id="UP000252139"/>
    </source>
</evidence>
<dbReference type="GO" id="GO:0015385">
    <property type="term" value="F:sodium:proton antiporter activity"/>
    <property type="evidence" value="ECO:0007669"/>
    <property type="project" value="InterPro"/>
</dbReference>
<evidence type="ECO:0000256" key="7">
    <source>
        <dbReference type="ARBA" id="ARBA00023053"/>
    </source>
</evidence>
<keyword evidence="3" id="KW-0813">Transport</keyword>
<feature type="transmembrane region" description="Helical" evidence="12">
    <location>
        <begin position="718"/>
        <end position="737"/>
    </location>
</feature>
<evidence type="ECO:0000259" key="13">
    <source>
        <dbReference type="Pfam" id="PF00999"/>
    </source>
</evidence>
<evidence type="ECO:0000256" key="3">
    <source>
        <dbReference type="ARBA" id="ARBA00022448"/>
    </source>
</evidence>
<sequence>GFTLFFGYVSMFLKERCFLSEAFVALIVGIIAGPLVSNGFDPLSWEDHDEITKELTRCILAIQVLAVGIELPKYYMKKEWLTMFMLLVPTMIFMWLISGLFIWWMIPSINYLNALVIAACVCPTDPILANSVVKGRFAEKHVPAHIRNALSAESGANDGMGFPFLFLALFLISENNVGTAIGKWIYLTCLFQIALSCLIGLVVGYIARKILQWSERNHLIDKPSFLCFGIALALFLMSMTGFSGSDDLLACFVAGNAFSWDDWFRQETEEAHFQEVIDMMLNLAVFVYIGAIIPWSDFGNSAIGLAPWRLVVIAILILIFRRLPILILLKPLMPSMKTYREAVFSGWFGPMGVGAVFLSIVAKEEMTAIYSESETRPTTIELIEPVVLFIVLSSTLVHGTTIPLFKIGNRIRTRTLSIASTGSGGQVLRLPKLQFGQQISFSRRSEENIQQQTEDKEAMSQLKRNTLRNTNQPQPPEASPNSYAVQMQEEEDNLPEEDFLPDESDETEVGTDSGRMSDQSKSKHIQHTGTEPQSIRFLEPVNPRASTSHNTNIERNEASVSSFKSWMNRNKPTDHAVQTEETSSSTGGGGGGLRNLFRRNKEPAERKANTESPINAEGGNQRTLDTLKEIFETHHPHLLHHPHHPEQRRKVDLGIDHLSPEIEVWNEAHHIIVENKNNAASQICISKSEPEWINKLKDAIKELQLSIDQSTQTRWSKLYVSMALIQCIFIVTLQAIICSQNTMEADLLPPVQSNVLQSTATSPDMIPQRAAYRLNRIKWENIAFMGFQFWFFGMAVDATVYQNTAEILILAVVNFLCAILGAVEVVDGAKWLRLLKSTTSPYFHLEIAEKIEIALSVTIMAFAIVMCYLSFEMSKQFGWNIYKKIGADVRIQKMYRIFQFFVLCLKVNIFTEFLVSLFYLIQYAKEAGIQNTIKQADTWVQIVVTVLMLPFLYFARTAGSTESKVRMVIFIIFQFLVIAHFCIILKDTFQPENNWYTWIVFIIMGIVIDIITIVLGSLCMKNFGQGLQPYVQRGAANKRKHHDLELNKKNTNDTWQIDD</sequence>
<keyword evidence="5 12" id="KW-0812">Transmembrane</keyword>
<evidence type="ECO:0000256" key="4">
    <source>
        <dbReference type="ARBA" id="ARBA00022449"/>
    </source>
</evidence>
<dbReference type="GO" id="GO:0036376">
    <property type="term" value="P:sodium ion export across plasma membrane"/>
    <property type="evidence" value="ECO:0007669"/>
    <property type="project" value="InterPro"/>
</dbReference>
<feature type="transmembrane region" description="Helical" evidence="12">
    <location>
        <begin position="18"/>
        <end position="35"/>
    </location>
</feature>
<proteinExistence type="inferred from homology"/>
<dbReference type="FunFam" id="1.20.1530.20:FF:000015">
    <property type="entry name" value="Na(+)/H(+) antiporter 2"/>
    <property type="match status" value="1"/>
</dbReference>
<evidence type="ECO:0000256" key="12">
    <source>
        <dbReference type="SAM" id="Phobius"/>
    </source>
</evidence>
<feature type="transmembrane region" description="Helical" evidence="12">
    <location>
        <begin position="995"/>
        <end position="1018"/>
    </location>
</feature>
<dbReference type="Proteomes" id="UP000252139">
    <property type="component" value="Unassembled WGS sequence"/>
</dbReference>
<dbReference type="InterPro" id="IPR006153">
    <property type="entry name" value="Cation/H_exchanger_TM"/>
</dbReference>
<feature type="transmembrane region" description="Helical" evidence="12">
    <location>
        <begin position="341"/>
        <end position="362"/>
    </location>
</feature>
<comment type="similarity">
    <text evidence="2">Belongs to the fungal Na(+)/H(+) exchanger family.</text>
</comment>
<feature type="compositionally biased region" description="Acidic residues" evidence="11">
    <location>
        <begin position="488"/>
        <end position="509"/>
    </location>
</feature>
<dbReference type="OrthoDB" id="2234318at2759"/>
<accession>A0A367JGJ7</accession>
<keyword evidence="8" id="KW-0406">Ion transport</keyword>
<evidence type="ECO:0000256" key="2">
    <source>
        <dbReference type="ARBA" id="ARBA00005248"/>
    </source>
</evidence>
<protein>
    <recommendedName>
        <fullName evidence="13">Cation/H+ exchanger transmembrane domain-containing protein</fullName>
    </recommendedName>
</protein>
<evidence type="ECO:0000256" key="8">
    <source>
        <dbReference type="ARBA" id="ARBA00023065"/>
    </source>
</evidence>
<keyword evidence="4" id="KW-0050">Antiport</keyword>
<evidence type="ECO:0000313" key="14">
    <source>
        <dbReference type="EMBL" id="RCH89005.1"/>
    </source>
</evidence>
<feature type="transmembrane region" description="Helical" evidence="12">
    <location>
        <begin position="807"/>
        <end position="826"/>
    </location>
</feature>
<dbReference type="STRING" id="86630.A0A367JGJ7"/>
<feature type="transmembrane region" description="Helical" evidence="12">
    <location>
        <begin position="382"/>
        <end position="405"/>
    </location>
</feature>
<keyword evidence="15" id="KW-1185">Reference proteome</keyword>
<keyword evidence="7" id="KW-0915">Sodium</keyword>
<feature type="transmembrane region" description="Helical" evidence="12">
    <location>
        <begin position="112"/>
        <end position="133"/>
    </location>
</feature>
<name>A0A367JGJ7_RHIAZ</name>
<dbReference type="EMBL" id="PJQL01001364">
    <property type="protein sequence ID" value="RCH89005.1"/>
    <property type="molecule type" value="Genomic_DNA"/>
</dbReference>
<feature type="transmembrane region" description="Helical" evidence="12">
    <location>
        <begin position="853"/>
        <end position="871"/>
    </location>
</feature>
<dbReference type="PANTHER" id="PTHR31382">
    <property type="entry name" value="NA(+)/H(+) ANTIPORTER"/>
    <property type="match status" value="1"/>
</dbReference>
<feature type="transmembrane region" description="Helical" evidence="12">
    <location>
        <begin position="967"/>
        <end position="989"/>
    </location>
</feature>
<feature type="region of interest" description="Disordered" evidence="11">
    <location>
        <begin position="467"/>
        <end position="551"/>
    </location>
</feature>
<keyword evidence="9 12" id="KW-0472">Membrane</keyword>
<feature type="transmembrane region" description="Helical" evidence="12">
    <location>
        <begin position="900"/>
        <end position="919"/>
    </location>
</feature>
<evidence type="ECO:0000256" key="1">
    <source>
        <dbReference type="ARBA" id="ARBA00004141"/>
    </source>
</evidence>
<dbReference type="InterPro" id="IPR004712">
    <property type="entry name" value="Na+/H+_antiporter_fungi"/>
</dbReference>
<feature type="domain" description="Cation/H+ exchanger transmembrane" evidence="13">
    <location>
        <begin position="3"/>
        <end position="403"/>
    </location>
</feature>
<feature type="non-terminal residue" evidence="14">
    <location>
        <position position="1"/>
    </location>
</feature>
<keyword evidence="10" id="KW-0739">Sodium transport</keyword>
<feature type="transmembrane region" description="Helical" evidence="12">
    <location>
        <begin position="782"/>
        <end position="800"/>
    </location>
</feature>
<feature type="transmembrane region" description="Helical" evidence="12">
    <location>
        <begin position="308"/>
        <end position="329"/>
    </location>
</feature>
<evidence type="ECO:0000256" key="5">
    <source>
        <dbReference type="ARBA" id="ARBA00022692"/>
    </source>
</evidence>
<dbReference type="PANTHER" id="PTHR31382:SF1">
    <property type="entry name" value="SODIUM ION_PROTON EXCHANGER (EUROFUNG)"/>
    <property type="match status" value="1"/>
</dbReference>
<gene>
    <name evidence="14" type="ORF">CU097_000945</name>
</gene>
<organism evidence="14 15">
    <name type="scientific">Rhizopus azygosporus</name>
    <name type="common">Rhizopus microsporus var. azygosporus</name>
    <dbReference type="NCBI Taxonomy" id="86630"/>
    <lineage>
        <taxon>Eukaryota</taxon>
        <taxon>Fungi</taxon>
        <taxon>Fungi incertae sedis</taxon>
        <taxon>Mucoromycota</taxon>
        <taxon>Mucoromycotina</taxon>
        <taxon>Mucoromycetes</taxon>
        <taxon>Mucorales</taxon>
        <taxon>Mucorineae</taxon>
        <taxon>Rhizopodaceae</taxon>
        <taxon>Rhizopus</taxon>
    </lineage>
</organism>
<evidence type="ECO:0000256" key="9">
    <source>
        <dbReference type="ARBA" id="ARBA00023136"/>
    </source>
</evidence>
<feature type="transmembrane region" description="Helical" evidence="12">
    <location>
        <begin position="84"/>
        <end position="106"/>
    </location>
</feature>
<keyword evidence="6 12" id="KW-1133">Transmembrane helix</keyword>
<feature type="region of interest" description="Disordered" evidence="11">
    <location>
        <begin position="574"/>
        <end position="596"/>
    </location>
</feature>
<evidence type="ECO:0000256" key="11">
    <source>
        <dbReference type="SAM" id="MobiDB-lite"/>
    </source>
</evidence>
<dbReference type="GO" id="GO:0005886">
    <property type="term" value="C:plasma membrane"/>
    <property type="evidence" value="ECO:0007669"/>
    <property type="project" value="InterPro"/>
</dbReference>
<evidence type="ECO:0000256" key="10">
    <source>
        <dbReference type="ARBA" id="ARBA00023201"/>
    </source>
</evidence>
<dbReference type="Pfam" id="PF00999">
    <property type="entry name" value="Na_H_Exchanger"/>
    <property type="match status" value="1"/>
</dbReference>
<feature type="transmembrane region" description="Helical" evidence="12">
    <location>
        <begin position="939"/>
        <end position="955"/>
    </location>
</feature>
<dbReference type="GO" id="GO:0042391">
    <property type="term" value="P:regulation of membrane potential"/>
    <property type="evidence" value="ECO:0007669"/>
    <property type="project" value="InterPro"/>
</dbReference>
<feature type="transmembrane region" description="Helical" evidence="12">
    <location>
        <begin position="184"/>
        <end position="207"/>
    </location>
</feature>
<dbReference type="GO" id="GO:0120029">
    <property type="term" value="P:proton export across plasma membrane"/>
    <property type="evidence" value="ECO:0007669"/>
    <property type="project" value="InterPro"/>
</dbReference>